<evidence type="ECO:0000313" key="1">
    <source>
        <dbReference type="EMBL" id="RYM35031.1"/>
    </source>
</evidence>
<reference evidence="1 2" key="1">
    <citation type="submission" date="2019-02" db="EMBL/GenBank/DDBJ databases">
        <title>Genome sequence of the sea-ice species Brumimicrobium glaciale.</title>
        <authorList>
            <person name="Bowman J.P."/>
        </authorList>
    </citation>
    <scope>NUCLEOTIDE SEQUENCE [LARGE SCALE GENOMIC DNA]</scope>
    <source>
        <strain evidence="1 2">IC156</strain>
    </source>
</reference>
<sequence>MKSNFKFFLAILSVVFVFTACNKYEEGPMLSVLTKKARLTGDWKVEKRISASGDVQLFQTNEVLKINKSGSFDIFVADSLTRFGTWAFAKEKEYVYFTYKKEGVDNIDEFKIIRLKNKELWMEDTEGVQFNYVPA</sequence>
<evidence type="ECO:0008006" key="3">
    <source>
        <dbReference type="Google" id="ProtNLM"/>
    </source>
</evidence>
<keyword evidence="2" id="KW-1185">Reference proteome</keyword>
<evidence type="ECO:0000313" key="2">
    <source>
        <dbReference type="Proteomes" id="UP000293952"/>
    </source>
</evidence>
<accession>A0A4Q4KNK9</accession>
<dbReference type="RefSeq" id="WP_130093039.1">
    <property type="nucleotide sequence ID" value="NZ_SETE01000002.1"/>
</dbReference>
<dbReference type="PROSITE" id="PS51257">
    <property type="entry name" value="PROKAR_LIPOPROTEIN"/>
    <property type="match status" value="1"/>
</dbReference>
<name>A0A4Q4KNK9_9FLAO</name>
<dbReference type="Proteomes" id="UP000293952">
    <property type="component" value="Unassembled WGS sequence"/>
</dbReference>
<comment type="caution">
    <text evidence="1">The sequence shown here is derived from an EMBL/GenBank/DDBJ whole genome shotgun (WGS) entry which is preliminary data.</text>
</comment>
<dbReference type="OrthoDB" id="1467524at2"/>
<proteinExistence type="predicted"/>
<protein>
    <recommendedName>
        <fullName evidence="3">Lipocalin-like domain-containing protein</fullName>
    </recommendedName>
</protein>
<dbReference type="AlphaFoldDB" id="A0A4Q4KNK9"/>
<dbReference type="EMBL" id="SETE01000002">
    <property type="protein sequence ID" value="RYM35031.1"/>
    <property type="molecule type" value="Genomic_DNA"/>
</dbReference>
<organism evidence="1 2">
    <name type="scientific">Brumimicrobium glaciale</name>
    <dbReference type="NCBI Taxonomy" id="200475"/>
    <lineage>
        <taxon>Bacteria</taxon>
        <taxon>Pseudomonadati</taxon>
        <taxon>Bacteroidota</taxon>
        <taxon>Flavobacteriia</taxon>
        <taxon>Flavobacteriales</taxon>
        <taxon>Crocinitomicaceae</taxon>
        <taxon>Brumimicrobium</taxon>
    </lineage>
</organism>
<gene>
    <name evidence="1" type="ORF">ERX46_06560</name>
</gene>